<comment type="caution">
    <text evidence="1">The sequence shown here is derived from an EMBL/GenBank/DDBJ whole genome shotgun (WGS) entry which is preliminary data.</text>
</comment>
<dbReference type="GeneID" id="63997931"/>
<accession>A0A8B4S782</accession>
<dbReference type="Proteomes" id="UP000255070">
    <property type="component" value="Unassembled WGS sequence"/>
</dbReference>
<organism evidence="1 2">
    <name type="scientific">Comamonas testosteroni</name>
    <name type="common">Pseudomonas testosteroni</name>
    <dbReference type="NCBI Taxonomy" id="285"/>
    <lineage>
        <taxon>Bacteria</taxon>
        <taxon>Pseudomonadati</taxon>
        <taxon>Pseudomonadota</taxon>
        <taxon>Betaproteobacteria</taxon>
        <taxon>Burkholderiales</taxon>
        <taxon>Comamonadaceae</taxon>
        <taxon>Comamonas</taxon>
    </lineage>
</organism>
<dbReference type="EMBL" id="UFXL01000001">
    <property type="protein sequence ID" value="SUY79034.1"/>
    <property type="molecule type" value="Genomic_DNA"/>
</dbReference>
<reference evidence="1 2" key="1">
    <citation type="submission" date="2018-06" db="EMBL/GenBank/DDBJ databases">
        <authorList>
            <consortium name="Pathogen Informatics"/>
            <person name="Doyle S."/>
        </authorList>
    </citation>
    <scope>NUCLEOTIDE SEQUENCE [LARGE SCALE GENOMIC DNA]</scope>
    <source>
        <strain evidence="1 2">NCTC10698</strain>
    </source>
</reference>
<dbReference type="RefSeq" id="WP_003078849.1">
    <property type="nucleotide sequence ID" value="NZ_BBJZ01000018.1"/>
</dbReference>
<protein>
    <recommendedName>
        <fullName evidence="3">Single-stranded DNA-binding protein</fullName>
    </recommendedName>
</protein>
<keyword evidence="2" id="KW-1185">Reference proteome</keyword>
<dbReference type="AlphaFoldDB" id="A0A8B4S782"/>
<gene>
    <name evidence="1" type="ORF">NCTC10698_03964</name>
</gene>
<name>A0A8B4S782_COMTE</name>
<sequence length="117" mass="12528">MPNALTDTHIQLSGVLLQDAEVRTRPMGDDNTPMPVLCLVMQSDGSCTAPVRAEQVYPAALRGDADRAARSMKKGMRVTVWAPIAQLRTTLGMSSHIQVHGRATQANATPPKEAAHA</sequence>
<proteinExistence type="predicted"/>
<evidence type="ECO:0008006" key="3">
    <source>
        <dbReference type="Google" id="ProtNLM"/>
    </source>
</evidence>
<evidence type="ECO:0000313" key="2">
    <source>
        <dbReference type="Proteomes" id="UP000255070"/>
    </source>
</evidence>
<evidence type="ECO:0000313" key="1">
    <source>
        <dbReference type="EMBL" id="SUY79034.1"/>
    </source>
</evidence>